<dbReference type="PANTHER" id="PTHR43337">
    <property type="entry name" value="XANTHINE/URACIL PERMEASE C887.17-RELATED"/>
    <property type="match status" value="1"/>
</dbReference>
<accession>A0A8J3B806</accession>
<feature type="transmembrane region" description="Helical" evidence="9">
    <location>
        <begin position="266"/>
        <end position="292"/>
    </location>
</feature>
<feature type="transmembrane region" description="Helical" evidence="9">
    <location>
        <begin position="95"/>
        <end position="115"/>
    </location>
</feature>
<feature type="transmembrane region" description="Helical" evidence="9">
    <location>
        <begin position="135"/>
        <end position="157"/>
    </location>
</feature>
<dbReference type="EMBL" id="BMOF01000029">
    <property type="protein sequence ID" value="GGK02251.1"/>
    <property type="molecule type" value="Genomic_DNA"/>
</dbReference>
<evidence type="ECO:0000256" key="9">
    <source>
        <dbReference type="SAM" id="Phobius"/>
    </source>
</evidence>
<feature type="transmembrane region" description="Helical" evidence="9">
    <location>
        <begin position="200"/>
        <end position="216"/>
    </location>
</feature>
<reference evidence="10" key="1">
    <citation type="journal article" date="2014" name="Int. J. Syst. Evol. Microbiol.">
        <title>Complete genome sequence of Corynebacterium casei LMG S-19264T (=DSM 44701T), isolated from a smear-ripened cheese.</title>
        <authorList>
            <consortium name="US DOE Joint Genome Institute (JGI-PGF)"/>
            <person name="Walter F."/>
            <person name="Albersmeier A."/>
            <person name="Kalinowski J."/>
            <person name="Ruckert C."/>
        </authorList>
    </citation>
    <scope>NUCLEOTIDE SEQUENCE</scope>
    <source>
        <strain evidence="10">JCM 14719</strain>
    </source>
</reference>
<dbReference type="PANTHER" id="PTHR43337:SF1">
    <property type="entry name" value="XANTHINE_URACIL PERMEASE C887.17-RELATED"/>
    <property type="match status" value="1"/>
</dbReference>
<feature type="transmembrane region" description="Helical" evidence="9">
    <location>
        <begin position="49"/>
        <end position="75"/>
    </location>
</feature>
<evidence type="ECO:0000256" key="1">
    <source>
        <dbReference type="ARBA" id="ARBA00004651"/>
    </source>
</evidence>
<reference evidence="10" key="2">
    <citation type="submission" date="2020-09" db="EMBL/GenBank/DDBJ databases">
        <authorList>
            <person name="Sun Q."/>
            <person name="Ohkuma M."/>
        </authorList>
    </citation>
    <scope>NUCLEOTIDE SEQUENCE</scope>
    <source>
        <strain evidence="10">JCM 14719</strain>
    </source>
</reference>
<name>A0A8J3B806_9BACI</name>
<keyword evidence="7 8" id="KW-0472">Membrane</keyword>
<comment type="similarity">
    <text evidence="2 8">Belongs to the nucleobase:cation symporter-2 (NCS2) (TC 2.A.40) family. Azg-like subfamily.</text>
</comment>
<proteinExistence type="inferred from homology"/>
<dbReference type="InterPro" id="IPR045018">
    <property type="entry name" value="Azg-like"/>
</dbReference>
<keyword evidence="4 8" id="KW-1003">Cell membrane</keyword>
<keyword evidence="6 8" id="KW-1133">Transmembrane helix</keyword>
<dbReference type="GO" id="GO:0005345">
    <property type="term" value="F:purine nucleobase transmembrane transporter activity"/>
    <property type="evidence" value="ECO:0007669"/>
    <property type="project" value="TreeGrafter"/>
</dbReference>
<feature type="transmembrane region" description="Helical" evidence="9">
    <location>
        <begin position="356"/>
        <end position="389"/>
    </location>
</feature>
<feature type="transmembrane region" description="Helical" evidence="9">
    <location>
        <begin position="223"/>
        <end position="246"/>
    </location>
</feature>
<gene>
    <name evidence="10" type="ORF">GCM10007043_15410</name>
</gene>
<feature type="transmembrane region" description="Helical" evidence="9">
    <location>
        <begin position="20"/>
        <end position="42"/>
    </location>
</feature>
<dbReference type="InterPro" id="IPR026033">
    <property type="entry name" value="Azg-like_bact_archaea"/>
</dbReference>
<evidence type="ECO:0000256" key="2">
    <source>
        <dbReference type="ARBA" id="ARBA00005697"/>
    </source>
</evidence>
<keyword evidence="5 8" id="KW-0812">Transmembrane</keyword>
<keyword evidence="3 8" id="KW-0813">Transport</keyword>
<evidence type="ECO:0000313" key="11">
    <source>
        <dbReference type="Proteomes" id="UP000637720"/>
    </source>
</evidence>
<organism evidence="10 11">
    <name type="scientific">Calditerricola satsumensis</name>
    <dbReference type="NCBI Taxonomy" id="373054"/>
    <lineage>
        <taxon>Bacteria</taxon>
        <taxon>Bacillati</taxon>
        <taxon>Bacillota</taxon>
        <taxon>Bacilli</taxon>
        <taxon>Bacillales</taxon>
        <taxon>Bacillaceae</taxon>
        <taxon>Calditerricola</taxon>
    </lineage>
</organism>
<dbReference type="GO" id="GO:0005886">
    <property type="term" value="C:plasma membrane"/>
    <property type="evidence" value="ECO:0007669"/>
    <property type="project" value="UniProtKB-SubCell"/>
</dbReference>
<comment type="caution">
    <text evidence="10">The sequence shown here is derived from an EMBL/GenBank/DDBJ whole genome shotgun (WGS) entry which is preliminary data.</text>
</comment>
<protein>
    <submittedName>
        <fullName evidence="10">Permease</fullName>
    </submittedName>
</protein>
<comment type="subcellular location">
    <subcellularLocation>
        <location evidence="1 8">Cell membrane</location>
        <topology evidence="1 8">Multi-pass membrane protein</topology>
    </subcellularLocation>
</comment>
<dbReference type="PIRSF" id="PIRSF005353">
    <property type="entry name" value="PbuG"/>
    <property type="match status" value="1"/>
</dbReference>
<sequence>MLERFFQLRANRTSVRTELIAGFTTYVTMAYILFLNPAILSATGMDKNAVFFATAVGAALVTIAMGLLVNYPVALAPGMGLNAYFAVVAAQHTGMMTWQVALGAVFLSGIIFLILTVTRVRQILVEAVPDSLKHAITVGIGLFITIIGLKLSGLMSIQFVANAGPSTAAIDKAVGGAPTPVTLQFFEWNITLANLVHDKSALLALIGLVLTALLVVMRVQGALLLGILATTLIGIPLGVTNTQAFFNTPFLPDFSKLHVGDLDIAGALKMGLLEVIMVFTFVELFDTFGTLVGTADRAGLLQRPDGQKRLGRAMLVDAGGVSIGALLGTSTITAYIESASGIAAGGRTGLTAVTTGLLFLASLFLLAPFVAIIPNAATACALIIVGVLMMSAVKKIDFDRMVYAIPSFLTIVLMPFTYSIANGISAGIVFFVLLAAAHNRVSKEKVRIHWMMWILAVLILARYVFLGSE</sequence>
<dbReference type="AlphaFoldDB" id="A0A8J3B806"/>
<feature type="transmembrane region" description="Helical" evidence="9">
    <location>
        <begin position="313"/>
        <end position="336"/>
    </location>
</feature>
<evidence type="ECO:0000256" key="7">
    <source>
        <dbReference type="ARBA" id="ARBA00023136"/>
    </source>
</evidence>
<evidence type="ECO:0000256" key="5">
    <source>
        <dbReference type="ARBA" id="ARBA00022692"/>
    </source>
</evidence>
<evidence type="ECO:0000256" key="6">
    <source>
        <dbReference type="ARBA" id="ARBA00022989"/>
    </source>
</evidence>
<evidence type="ECO:0000256" key="3">
    <source>
        <dbReference type="ARBA" id="ARBA00022448"/>
    </source>
</evidence>
<evidence type="ECO:0000256" key="4">
    <source>
        <dbReference type="ARBA" id="ARBA00022475"/>
    </source>
</evidence>
<dbReference type="Pfam" id="PF00860">
    <property type="entry name" value="Xan_ur_permease"/>
    <property type="match status" value="1"/>
</dbReference>
<dbReference type="InterPro" id="IPR006043">
    <property type="entry name" value="NCS2"/>
</dbReference>
<feature type="transmembrane region" description="Helical" evidence="9">
    <location>
        <begin position="448"/>
        <end position="466"/>
    </location>
</feature>
<keyword evidence="11" id="KW-1185">Reference proteome</keyword>
<dbReference type="Proteomes" id="UP000637720">
    <property type="component" value="Unassembled WGS sequence"/>
</dbReference>
<evidence type="ECO:0000256" key="8">
    <source>
        <dbReference type="PIRNR" id="PIRNR005353"/>
    </source>
</evidence>
<evidence type="ECO:0000313" key="10">
    <source>
        <dbReference type="EMBL" id="GGK02251.1"/>
    </source>
</evidence>